<sequence>MRCILCIICWKSTYDSTIDNIVNVFRVLFSSRIRCSLRSSVFYLFIRFESICPICLSFLSNPDILIMISYRDPVKCPILMHVYTKRTCNHIWLSYIKLRLICTYILI</sequence>
<name>A0A8S5REH5_9VIRU</name>
<dbReference type="EMBL" id="BK059093">
    <property type="protein sequence ID" value="DAE29372.1"/>
    <property type="molecule type" value="Genomic_DNA"/>
</dbReference>
<proteinExistence type="predicted"/>
<accession>A0A8S5REH5</accession>
<reference evidence="1" key="1">
    <citation type="journal article" date="2021" name="Proc. Natl. Acad. Sci. U.S.A.">
        <title>A Catalog of Tens of Thousands of Viruses from Human Metagenomes Reveals Hidden Associations with Chronic Diseases.</title>
        <authorList>
            <person name="Tisza M.J."/>
            <person name="Buck C.B."/>
        </authorList>
    </citation>
    <scope>NUCLEOTIDE SEQUENCE</scope>
    <source>
        <strain evidence="1">Ctx9V1</strain>
    </source>
</reference>
<organism evidence="1">
    <name type="scientific">virus sp. ctx9V1</name>
    <dbReference type="NCBI Taxonomy" id="2828001"/>
    <lineage>
        <taxon>Viruses</taxon>
    </lineage>
</organism>
<evidence type="ECO:0000313" key="1">
    <source>
        <dbReference type="EMBL" id="DAE29372.1"/>
    </source>
</evidence>
<protein>
    <submittedName>
        <fullName evidence="1">Uncharacterized protein</fullName>
    </submittedName>
</protein>